<keyword evidence="3" id="KW-1185">Reference proteome</keyword>
<proteinExistence type="predicted"/>
<evidence type="ECO:0000313" key="3">
    <source>
        <dbReference type="Proteomes" id="UP000308199"/>
    </source>
</evidence>
<dbReference type="EMBL" id="SGPK01000132">
    <property type="protein sequence ID" value="THH07667.1"/>
    <property type="molecule type" value="Genomic_DNA"/>
</dbReference>
<feature type="domain" description="NadR/Ttd14 AAA" evidence="1">
    <location>
        <begin position="14"/>
        <end position="184"/>
    </location>
</feature>
<dbReference type="InterPro" id="IPR027417">
    <property type="entry name" value="P-loop_NTPase"/>
</dbReference>
<reference evidence="2 3" key="1">
    <citation type="submission" date="2019-02" db="EMBL/GenBank/DDBJ databases">
        <title>Genome sequencing of the rare red list fungi Phellinidium pouzarii.</title>
        <authorList>
            <person name="Buettner E."/>
            <person name="Kellner H."/>
        </authorList>
    </citation>
    <scope>NUCLEOTIDE SEQUENCE [LARGE SCALE GENOMIC DNA]</scope>
    <source>
        <strain evidence="2 3">DSM 108285</strain>
    </source>
</reference>
<accession>A0A4S4L8D5</accession>
<dbReference type="SUPFAM" id="SSF52540">
    <property type="entry name" value="P-loop containing nucleoside triphosphate hydrolases"/>
    <property type="match status" value="1"/>
</dbReference>
<dbReference type="Proteomes" id="UP000308199">
    <property type="component" value="Unassembled WGS sequence"/>
</dbReference>
<name>A0A4S4L8D5_9AGAM</name>
<evidence type="ECO:0000313" key="2">
    <source>
        <dbReference type="EMBL" id="THH07667.1"/>
    </source>
</evidence>
<sequence length="203" mass="22217">MPQPQSQAPIIRAVYIVGPSSSGKSTLCDALAKHCDITTPAYIREVARTVMKKQGFSRDDVGKMEMQYEILKAQAEADAEARKSVARGDATVILSDRSIVDPIAYALLSSQTDGNERAQALINTAQLQLSLPHLRRSTVVLLDSVPEWVVDDGVRSVDESYASVDAFRSILKQLEIPFHEVDGTCTDLQDRVQKVLKMIGATS</sequence>
<organism evidence="2 3">
    <name type="scientific">Phellinidium pouzarii</name>
    <dbReference type="NCBI Taxonomy" id="167371"/>
    <lineage>
        <taxon>Eukaryota</taxon>
        <taxon>Fungi</taxon>
        <taxon>Dikarya</taxon>
        <taxon>Basidiomycota</taxon>
        <taxon>Agaricomycotina</taxon>
        <taxon>Agaricomycetes</taxon>
        <taxon>Hymenochaetales</taxon>
        <taxon>Hymenochaetaceae</taxon>
        <taxon>Phellinidium</taxon>
    </lineage>
</organism>
<evidence type="ECO:0000259" key="1">
    <source>
        <dbReference type="Pfam" id="PF13521"/>
    </source>
</evidence>
<protein>
    <recommendedName>
        <fullName evidence="1">NadR/Ttd14 AAA domain-containing protein</fullName>
    </recommendedName>
</protein>
<dbReference type="Pfam" id="PF13521">
    <property type="entry name" value="AAA_28"/>
    <property type="match status" value="1"/>
</dbReference>
<dbReference type="Gene3D" id="3.40.50.300">
    <property type="entry name" value="P-loop containing nucleotide triphosphate hydrolases"/>
    <property type="match status" value="1"/>
</dbReference>
<dbReference type="AlphaFoldDB" id="A0A4S4L8D5"/>
<dbReference type="InterPro" id="IPR038727">
    <property type="entry name" value="NadR/Ttd14_AAA_dom"/>
</dbReference>
<comment type="caution">
    <text evidence="2">The sequence shown here is derived from an EMBL/GenBank/DDBJ whole genome shotgun (WGS) entry which is preliminary data.</text>
</comment>
<dbReference type="OrthoDB" id="6118920at2759"/>
<gene>
    <name evidence="2" type="ORF">EW145_g3224</name>
</gene>